<name>A0A319D2D0_9EURO</name>
<dbReference type="AlphaFoldDB" id="A0A319D2D0"/>
<dbReference type="STRING" id="1448320.A0A319D2D0"/>
<gene>
    <name evidence="1" type="ORF">BO71DRAFT_432901</name>
</gene>
<dbReference type="VEuPathDB" id="FungiDB:BO71DRAFT_432901"/>
<proteinExistence type="predicted"/>
<sequence length="140" mass="16140">MDRLPLEITDMIAVWTSNSRESLRSLSQLSRQWNEITRPYLFRHLAIRLAIDDDTIPQKIVQRLECKALLAHIKPCVPKVFHYTGHWPSIVALIREIPCLQDFNSVVLPNVPRELRQAFHGYHPTCQLSVLSVLGAFLES</sequence>
<dbReference type="EMBL" id="KZ825946">
    <property type="protein sequence ID" value="PYH91404.1"/>
    <property type="molecule type" value="Genomic_DNA"/>
</dbReference>
<protein>
    <recommendedName>
        <fullName evidence="3">F-box domain-containing protein</fullName>
    </recommendedName>
</protein>
<accession>A0A319D2D0</accession>
<dbReference type="Proteomes" id="UP000247810">
    <property type="component" value="Unassembled WGS sequence"/>
</dbReference>
<evidence type="ECO:0000313" key="1">
    <source>
        <dbReference type="EMBL" id="PYH91404.1"/>
    </source>
</evidence>
<reference evidence="1 2" key="1">
    <citation type="submission" date="2018-02" db="EMBL/GenBank/DDBJ databases">
        <title>The genomes of Aspergillus section Nigri reveals drivers in fungal speciation.</title>
        <authorList>
            <consortium name="DOE Joint Genome Institute"/>
            <person name="Vesth T.C."/>
            <person name="Nybo J."/>
            <person name="Theobald S."/>
            <person name="Brandl J."/>
            <person name="Frisvad J.C."/>
            <person name="Nielsen K.F."/>
            <person name="Lyhne E.K."/>
            <person name="Kogle M.E."/>
            <person name="Kuo A."/>
            <person name="Riley R."/>
            <person name="Clum A."/>
            <person name="Nolan M."/>
            <person name="Lipzen A."/>
            <person name="Salamov A."/>
            <person name="Henrissat B."/>
            <person name="Wiebenga A."/>
            <person name="De vries R.P."/>
            <person name="Grigoriev I.V."/>
            <person name="Mortensen U.H."/>
            <person name="Andersen M.R."/>
            <person name="Baker S.E."/>
        </authorList>
    </citation>
    <scope>NUCLEOTIDE SEQUENCE [LARGE SCALE GENOMIC DNA]</scope>
    <source>
        <strain evidence="1 2">CBS 707.79</strain>
    </source>
</reference>
<dbReference type="OrthoDB" id="3945550at2759"/>
<organism evidence="1 2">
    <name type="scientific">Aspergillus ellipticus CBS 707.79</name>
    <dbReference type="NCBI Taxonomy" id="1448320"/>
    <lineage>
        <taxon>Eukaryota</taxon>
        <taxon>Fungi</taxon>
        <taxon>Dikarya</taxon>
        <taxon>Ascomycota</taxon>
        <taxon>Pezizomycotina</taxon>
        <taxon>Eurotiomycetes</taxon>
        <taxon>Eurotiomycetidae</taxon>
        <taxon>Eurotiales</taxon>
        <taxon>Aspergillaceae</taxon>
        <taxon>Aspergillus</taxon>
        <taxon>Aspergillus subgen. Circumdati</taxon>
    </lineage>
</organism>
<keyword evidence="2" id="KW-1185">Reference proteome</keyword>
<evidence type="ECO:0000313" key="2">
    <source>
        <dbReference type="Proteomes" id="UP000247810"/>
    </source>
</evidence>
<evidence type="ECO:0008006" key="3">
    <source>
        <dbReference type="Google" id="ProtNLM"/>
    </source>
</evidence>